<sequence>MNTLKNIDNKEIIIKILHLAIDYMIGNFNDEQTLRSSHKYGFQNADEFLFAIRIMSKFYKDVLLKCEKITQFSYISSEMSRLANLVLSARYSELKRHLEHWEYLQNTNVIESFGWDTRLILGDSYFGKNIQPLTTLDLRYRHINNQKELFCEMNNVILNDFIYLLENVLAR</sequence>
<dbReference type="OrthoDB" id="64318at2759"/>
<accession>A0A0Q5VJQ2</accession>
<reference evidence="1 2" key="1">
    <citation type="journal article" date="2007" name="Nature">
        <title>Evolution of genes and genomes on the Drosophila phylogeny.</title>
        <authorList>
            <consortium name="Drosophila 12 Genomes Consortium"/>
            <person name="Clark A.G."/>
            <person name="Eisen M.B."/>
            <person name="Smith D.R."/>
            <person name="Bergman C.M."/>
            <person name="Oliver B."/>
            <person name="Markow T.A."/>
            <person name="Kaufman T.C."/>
            <person name="Kellis M."/>
            <person name="Gelbart W."/>
            <person name="Iyer V.N."/>
            <person name="Pollard D.A."/>
            <person name="Sackton T.B."/>
            <person name="Larracuente A.M."/>
            <person name="Singh N.D."/>
            <person name="Abad J.P."/>
            <person name="Abt D.N."/>
            <person name="Adryan B."/>
            <person name="Aguade M."/>
            <person name="Akashi H."/>
            <person name="Anderson W.W."/>
            <person name="Aquadro C.F."/>
            <person name="Ardell D.H."/>
            <person name="Arguello R."/>
            <person name="Artieri C.G."/>
            <person name="Barbash D.A."/>
            <person name="Barker D."/>
            <person name="Barsanti P."/>
            <person name="Batterham P."/>
            <person name="Batzoglou S."/>
            <person name="Begun D."/>
            <person name="Bhutkar A."/>
            <person name="Blanco E."/>
            <person name="Bosak S.A."/>
            <person name="Bradley R.K."/>
            <person name="Brand A.D."/>
            <person name="Brent M.R."/>
            <person name="Brooks A.N."/>
            <person name="Brown R.H."/>
            <person name="Butlin R.K."/>
            <person name="Caggese C."/>
            <person name="Calvi B.R."/>
            <person name="Bernardo de Carvalho A."/>
            <person name="Caspi A."/>
            <person name="Castrezana S."/>
            <person name="Celniker S.E."/>
            <person name="Chang J.L."/>
            <person name="Chapple C."/>
            <person name="Chatterji S."/>
            <person name="Chinwalla A."/>
            <person name="Civetta A."/>
            <person name="Clifton S.W."/>
            <person name="Comeron J.M."/>
            <person name="Costello J.C."/>
            <person name="Coyne J.A."/>
            <person name="Daub J."/>
            <person name="David R.G."/>
            <person name="Delcher A.L."/>
            <person name="Delehaunty K."/>
            <person name="Do C.B."/>
            <person name="Ebling H."/>
            <person name="Edwards K."/>
            <person name="Eickbush T."/>
            <person name="Evans J.D."/>
            <person name="Filipski A."/>
            <person name="Findeiss S."/>
            <person name="Freyhult E."/>
            <person name="Fulton L."/>
            <person name="Fulton R."/>
            <person name="Garcia A.C."/>
            <person name="Gardiner A."/>
            <person name="Garfield D.A."/>
            <person name="Garvin B.E."/>
            <person name="Gibson G."/>
            <person name="Gilbert D."/>
            <person name="Gnerre S."/>
            <person name="Godfrey J."/>
            <person name="Good R."/>
            <person name="Gotea V."/>
            <person name="Gravely B."/>
            <person name="Greenberg A.J."/>
            <person name="Griffiths-Jones S."/>
            <person name="Gross S."/>
            <person name="Guigo R."/>
            <person name="Gustafson E.A."/>
            <person name="Haerty W."/>
            <person name="Hahn M.W."/>
            <person name="Halligan D.L."/>
            <person name="Halpern A.L."/>
            <person name="Halter G.M."/>
            <person name="Han M.V."/>
            <person name="Heger A."/>
            <person name="Hillier L."/>
            <person name="Hinrichs A.S."/>
            <person name="Holmes I."/>
            <person name="Hoskins R.A."/>
            <person name="Hubisz M.J."/>
            <person name="Hultmark D."/>
            <person name="Huntley M.A."/>
            <person name="Jaffe D.B."/>
            <person name="Jagadeeshan S."/>
            <person name="Jeck W.R."/>
            <person name="Johnson J."/>
            <person name="Jones C.D."/>
            <person name="Jordan W.C."/>
            <person name="Karpen G.H."/>
            <person name="Kataoka E."/>
            <person name="Keightley P.D."/>
            <person name="Kheradpour P."/>
            <person name="Kirkness E.F."/>
            <person name="Koerich L.B."/>
            <person name="Kristiansen K."/>
            <person name="Kudrna D."/>
            <person name="Kulathinal R.J."/>
            <person name="Kumar S."/>
            <person name="Kwok R."/>
            <person name="Lander E."/>
            <person name="Langley C.H."/>
            <person name="Lapoint R."/>
            <person name="Lazzaro B.P."/>
            <person name="Lee S.J."/>
            <person name="Levesque L."/>
            <person name="Li R."/>
            <person name="Lin C.F."/>
            <person name="Lin M.F."/>
            <person name="Lindblad-Toh K."/>
            <person name="Llopart A."/>
            <person name="Long M."/>
            <person name="Low L."/>
            <person name="Lozovsky E."/>
            <person name="Lu J."/>
            <person name="Luo M."/>
            <person name="Machado C.A."/>
            <person name="Makalowski W."/>
            <person name="Marzo M."/>
            <person name="Matsuda M."/>
            <person name="Matzkin L."/>
            <person name="McAllister B."/>
            <person name="McBride C.S."/>
            <person name="McKernan B."/>
            <person name="McKernan K."/>
            <person name="Mendez-Lago M."/>
            <person name="Minx P."/>
            <person name="Mollenhauer M.U."/>
            <person name="Montooth K."/>
            <person name="Mount S.M."/>
            <person name="Mu X."/>
            <person name="Myers E."/>
            <person name="Negre B."/>
            <person name="Newfeld S."/>
            <person name="Nielsen R."/>
            <person name="Noor M.A."/>
            <person name="O'Grady P."/>
            <person name="Pachter L."/>
            <person name="Papaceit M."/>
            <person name="Parisi M.J."/>
            <person name="Parisi M."/>
            <person name="Parts L."/>
            <person name="Pedersen J.S."/>
            <person name="Pesole G."/>
            <person name="Phillippy A.M."/>
            <person name="Ponting C.P."/>
            <person name="Pop M."/>
            <person name="Porcelli D."/>
            <person name="Powell J.R."/>
            <person name="Prohaska S."/>
            <person name="Pruitt K."/>
            <person name="Puig M."/>
            <person name="Quesneville H."/>
            <person name="Ram K.R."/>
            <person name="Rand D."/>
            <person name="Rasmussen M.D."/>
            <person name="Reed L.K."/>
            <person name="Reenan R."/>
            <person name="Reily A."/>
            <person name="Remington K.A."/>
            <person name="Rieger T.T."/>
            <person name="Ritchie M.G."/>
            <person name="Robin C."/>
            <person name="Rogers Y.H."/>
            <person name="Rohde C."/>
            <person name="Rozas J."/>
            <person name="Rubenfield M.J."/>
            <person name="Ruiz A."/>
            <person name="Russo S."/>
            <person name="Salzberg S.L."/>
            <person name="Sanchez-Gracia A."/>
            <person name="Saranga D.J."/>
            <person name="Sato H."/>
            <person name="Schaeffer S.W."/>
            <person name="Schatz M.C."/>
            <person name="Schlenke T."/>
            <person name="Schwartz R."/>
            <person name="Segarra C."/>
            <person name="Singh R.S."/>
            <person name="Sirot L."/>
            <person name="Sirota M."/>
            <person name="Sisneros N.B."/>
            <person name="Smith C.D."/>
            <person name="Smith T.F."/>
            <person name="Spieth J."/>
            <person name="Stage D.E."/>
            <person name="Stark A."/>
            <person name="Stephan W."/>
            <person name="Strausberg R.L."/>
            <person name="Strempel S."/>
            <person name="Sturgill D."/>
            <person name="Sutton G."/>
            <person name="Sutton G.G."/>
            <person name="Tao W."/>
            <person name="Teichmann S."/>
            <person name="Tobari Y.N."/>
            <person name="Tomimura Y."/>
            <person name="Tsolas J.M."/>
            <person name="Valente V.L."/>
            <person name="Venter E."/>
            <person name="Venter J.C."/>
            <person name="Vicario S."/>
            <person name="Vieira F.G."/>
            <person name="Vilella A.J."/>
            <person name="Villasante A."/>
            <person name="Walenz B."/>
            <person name="Wang J."/>
            <person name="Wasserman M."/>
            <person name="Watts T."/>
            <person name="Wilson D."/>
            <person name="Wilson R.K."/>
            <person name="Wing R.A."/>
            <person name="Wolfner M.F."/>
            <person name="Wong A."/>
            <person name="Wong G.K."/>
            <person name="Wu C.I."/>
            <person name="Wu G."/>
            <person name="Yamamoto D."/>
            <person name="Yang H.P."/>
            <person name="Yang S.P."/>
            <person name="Yorke J.A."/>
            <person name="Yoshida K."/>
            <person name="Zdobnov E."/>
            <person name="Zhang P."/>
            <person name="Zhang Y."/>
            <person name="Zimin A.V."/>
            <person name="Baldwin J."/>
            <person name="Abdouelleil A."/>
            <person name="Abdulkadir J."/>
            <person name="Abebe A."/>
            <person name="Abera B."/>
            <person name="Abreu J."/>
            <person name="Acer S.C."/>
            <person name="Aftuck L."/>
            <person name="Alexander A."/>
            <person name="An P."/>
            <person name="Anderson E."/>
            <person name="Anderson S."/>
            <person name="Arachi H."/>
            <person name="Azer M."/>
            <person name="Bachantsang P."/>
            <person name="Barry A."/>
            <person name="Bayul T."/>
            <person name="Berlin A."/>
            <person name="Bessette D."/>
            <person name="Bloom T."/>
            <person name="Blye J."/>
            <person name="Boguslavskiy L."/>
            <person name="Bonnet C."/>
            <person name="Boukhgalter B."/>
            <person name="Bourzgui I."/>
            <person name="Brown A."/>
            <person name="Cahill P."/>
            <person name="Channer S."/>
            <person name="Cheshatsang Y."/>
            <person name="Chuda L."/>
            <person name="Citroen M."/>
            <person name="Collymore A."/>
            <person name="Cooke P."/>
            <person name="Costello M."/>
            <person name="D'Aco K."/>
            <person name="Daza R."/>
            <person name="De Haan G."/>
            <person name="DeGray S."/>
            <person name="DeMaso C."/>
            <person name="Dhargay N."/>
            <person name="Dooley K."/>
            <person name="Dooley E."/>
            <person name="Doricent M."/>
            <person name="Dorje P."/>
            <person name="Dorjee K."/>
            <person name="Dupes A."/>
            <person name="Elong R."/>
            <person name="Falk J."/>
            <person name="Farina A."/>
            <person name="Faro S."/>
            <person name="Ferguson D."/>
            <person name="Fisher S."/>
            <person name="Foley C.D."/>
            <person name="Franke A."/>
            <person name="Friedrich D."/>
            <person name="Gadbois L."/>
            <person name="Gearin G."/>
            <person name="Gearin C.R."/>
            <person name="Giannoukos G."/>
            <person name="Goode T."/>
            <person name="Graham J."/>
            <person name="Grandbois E."/>
            <person name="Grewal S."/>
            <person name="Gyaltsen K."/>
            <person name="Hafez N."/>
            <person name="Hagos B."/>
            <person name="Hall J."/>
            <person name="Henson C."/>
            <person name="Hollinger A."/>
            <person name="Honan T."/>
            <person name="Huard M.D."/>
            <person name="Hughes L."/>
            <person name="Hurhula B."/>
            <person name="Husby M.E."/>
            <person name="Kamat A."/>
            <person name="Kanga B."/>
            <person name="Kashin S."/>
            <person name="Khazanovich D."/>
            <person name="Kisner P."/>
            <person name="Lance K."/>
            <person name="Lara M."/>
            <person name="Lee W."/>
            <person name="Lennon N."/>
            <person name="Letendre F."/>
            <person name="LeVine R."/>
            <person name="Lipovsky A."/>
            <person name="Liu X."/>
            <person name="Liu J."/>
            <person name="Liu S."/>
            <person name="Lokyitsang T."/>
            <person name="Lokyitsang Y."/>
            <person name="Lubonja R."/>
            <person name="Lui A."/>
            <person name="MacDonald P."/>
            <person name="Magnisalis V."/>
            <person name="Maru K."/>
            <person name="Matthews C."/>
            <person name="McCusker W."/>
            <person name="McDonough S."/>
            <person name="Mehta T."/>
            <person name="Meldrim J."/>
            <person name="Meneus L."/>
            <person name="Mihai O."/>
            <person name="Mihalev A."/>
            <person name="Mihova T."/>
            <person name="Mittelman R."/>
            <person name="Mlenga V."/>
            <person name="Montmayeur A."/>
            <person name="Mulrain L."/>
            <person name="Navidi A."/>
            <person name="Naylor J."/>
            <person name="Negash T."/>
            <person name="Nguyen T."/>
            <person name="Nguyen N."/>
            <person name="Nicol R."/>
            <person name="Norbu C."/>
            <person name="Norbu N."/>
            <person name="Novod N."/>
            <person name="O'Neill B."/>
            <person name="Osman S."/>
            <person name="Markiewicz E."/>
            <person name="Oyono O.L."/>
            <person name="Patti C."/>
            <person name="Phunkhang P."/>
            <person name="Pierre F."/>
            <person name="Priest M."/>
            <person name="Raghuraman S."/>
            <person name="Rege F."/>
            <person name="Reyes R."/>
            <person name="Rise C."/>
            <person name="Rogov P."/>
            <person name="Ross K."/>
            <person name="Ryan E."/>
            <person name="Settipalli S."/>
            <person name="Shea T."/>
            <person name="Sherpa N."/>
            <person name="Shi L."/>
            <person name="Shih D."/>
            <person name="Sparrow T."/>
            <person name="Spaulding J."/>
            <person name="Stalker J."/>
            <person name="Stange-Thomann N."/>
            <person name="Stavropoulos S."/>
            <person name="Stone C."/>
            <person name="Strader C."/>
            <person name="Tesfaye S."/>
            <person name="Thomson T."/>
            <person name="Thoulutsang Y."/>
            <person name="Thoulutsang D."/>
            <person name="Topham K."/>
            <person name="Topping I."/>
            <person name="Tsamla T."/>
            <person name="Vassiliev H."/>
            <person name="Vo A."/>
            <person name="Wangchuk T."/>
            <person name="Wangdi T."/>
            <person name="Weiand M."/>
            <person name="Wilkinson J."/>
            <person name="Wilson A."/>
            <person name="Yadav S."/>
            <person name="Young G."/>
            <person name="Yu Q."/>
            <person name="Zembek L."/>
            <person name="Zhong D."/>
            <person name="Zimmer A."/>
            <person name="Zwirko Z."/>
            <person name="Jaffe D.B."/>
            <person name="Alvarez P."/>
            <person name="Brockman W."/>
            <person name="Butler J."/>
            <person name="Chin C."/>
            <person name="Gnerre S."/>
            <person name="Grabherr M."/>
            <person name="Kleber M."/>
            <person name="Mauceli E."/>
            <person name="MacCallum I."/>
        </authorList>
    </citation>
    <scope>NUCLEOTIDE SEQUENCE [LARGE SCALE GENOMIC DNA]</scope>
    <source>
        <strain evidence="1 2">TSC#14021-0224.01</strain>
    </source>
</reference>
<evidence type="ECO:0000313" key="2">
    <source>
        <dbReference type="Proteomes" id="UP000008711"/>
    </source>
</evidence>
<dbReference type="EMBL" id="CH954179">
    <property type="protein sequence ID" value="KQS61766.1"/>
    <property type="molecule type" value="Genomic_DNA"/>
</dbReference>
<name>A0A0Q5VJQ2_DROER</name>
<reference evidence="1 2" key="2">
    <citation type="journal article" date="2008" name="Bioinformatics">
        <title>Assembly reconciliation.</title>
        <authorList>
            <person name="Zimin A.V."/>
            <person name="Smith D.R."/>
            <person name="Sutton G."/>
            <person name="Yorke J.A."/>
        </authorList>
    </citation>
    <scope>NUCLEOTIDE SEQUENCE [LARGE SCALE GENOMIC DNA]</scope>
    <source>
        <strain evidence="1 2">TSC#14021-0224.01</strain>
    </source>
</reference>
<dbReference type="AlphaFoldDB" id="A0A0Q5VJQ2"/>
<dbReference type="Proteomes" id="UP000008711">
    <property type="component" value="Unassembled WGS sequence"/>
</dbReference>
<gene>
    <name evidence="1" type="primary">Dere\GG27169</name>
    <name evidence="1" type="synonym">GG27169</name>
    <name evidence="1" type="ORF">Dere_GG27169</name>
</gene>
<keyword evidence="2" id="KW-1185">Reference proteome</keyword>
<proteinExistence type="predicted"/>
<evidence type="ECO:0000313" key="1">
    <source>
        <dbReference type="EMBL" id="KQS61766.1"/>
    </source>
</evidence>
<protein>
    <submittedName>
        <fullName evidence="1">Uncharacterized protein, isoform B</fullName>
    </submittedName>
</protein>
<organism evidence="1 2">
    <name type="scientific">Drosophila erecta</name>
    <name type="common">Fruit fly</name>
    <dbReference type="NCBI Taxonomy" id="7220"/>
    <lineage>
        <taxon>Eukaryota</taxon>
        <taxon>Metazoa</taxon>
        <taxon>Ecdysozoa</taxon>
        <taxon>Arthropoda</taxon>
        <taxon>Hexapoda</taxon>
        <taxon>Insecta</taxon>
        <taxon>Pterygota</taxon>
        <taxon>Neoptera</taxon>
        <taxon>Endopterygota</taxon>
        <taxon>Diptera</taxon>
        <taxon>Brachycera</taxon>
        <taxon>Muscomorpha</taxon>
        <taxon>Ephydroidea</taxon>
        <taxon>Drosophilidae</taxon>
        <taxon>Drosophila</taxon>
        <taxon>Sophophora</taxon>
    </lineage>
</organism>